<dbReference type="EMBL" id="LR796860">
    <property type="protein sequence ID" value="CAB4170990.1"/>
    <property type="molecule type" value="Genomic_DNA"/>
</dbReference>
<dbReference type="EMBL" id="LR797369">
    <property type="protein sequence ID" value="CAB4211184.1"/>
    <property type="molecule type" value="Genomic_DNA"/>
</dbReference>
<sequence length="87" mass="10061">MIRFEQDPRGAIEQIICEEVRADIHGDLYNVDRAVDAIMCYVDQLKYEIELLKAKLERAEPNSWQGSVDRQGGSFTAQEIKDSTTWR</sequence>
<evidence type="ECO:0000313" key="2">
    <source>
        <dbReference type="EMBL" id="CAB4170990.1"/>
    </source>
</evidence>
<evidence type="ECO:0000313" key="3">
    <source>
        <dbReference type="EMBL" id="CAB4177093.1"/>
    </source>
</evidence>
<proteinExistence type="predicted"/>
<protein>
    <submittedName>
        <fullName evidence="4">Uncharacterized protein</fullName>
    </submittedName>
</protein>
<evidence type="ECO:0000313" key="7">
    <source>
        <dbReference type="EMBL" id="CAB4222851.1"/>
    </source>
</evidence>
<evidence type="ECO:0000313" key="8">
    <source>
        <dbReference type="EMBL" id="CAB5227838.1"/>
    </source>
</evidence>
<accession>A0A6J5QC36</accession>
<evidence type="ECO:0000256" key="1">
    <source>
        <dbReference type="SAM" id="MobiDB-lite"/>
    </source>
</evidence>
<dbReference type="EMBL" id="LR798378">
    <property type="protein sequence ID" value="CAB5227838.1"/>
    <property type="molecule type" value="Genomic_DNA"/>
</dbReference>
<name>A0A6J5QC36_9CAUD</name>
<reference evidence="4" key="1">
    <citation type="submission" date="2020-05" db="EMBL/GenBank/DDBJ databases">
        <authorList>
            <person name="Chiriac C."/>
            <person name="Salcher M."/>
            <person name="Ghai R."/>
            <person name="Kavagutti S V."/>
        </authorList>
    </citation>
    <scope>NUCLEOTIDE SEQUENCE</scope>
</reference>
<feature type="compositionally biased region" description="Polar residues" evidence="1">
    <location>
        <begin position="63"/>
        <end position="78"/>
    </location>
</feature>
<evidence type="ECO:0000313" key="4">
    <source>
        <dbReference type="EMBL" id="CAB4182300.1"/>
    </source>
</evidence>
<dbReference type="EMBL" id="LR797157">
    <property type="protein sequence ID" value="CAB4190835.1"/>
    <property type="molecule type" value="Genomic_DNA"/>
</dbReference>
<dbReference type="EMBL" id="LR797518">
    <property type="protein sequence ID" value="CAB4222851.1"/>
    <property type="molecule type" value="Genomic_DNA"/>
</dbReference>
<dbReference type="EMBL" id="LR796945">
    <property type="protein sequence ID" value="CAB4177093.1"/>
    <property type="molecule type" value="Genomic_DNA"/>
</dbReference>
<dbReference type="EMBL" id="LR797021">
    <property type="protein sequence ID" value="CAB4182300.1"/>
    <property type="molecule type" value="Genomic_DNA"/>
</dbReference>
<evidence type="ECO:0000313" key="5">
    <source>
        <dbReference type="EMBL" id="CAB4190835.1"/>
    </source>
</evidence>
<gene>
    <name evidence="4" type="ORF">UFOVP1065_206</name>
    <name evidence="5" type="ORF">UFOVP1198_175</name>
    <name evidence="6" type="ORF">UFOVP1418_167</name>
    <name evidence="8" type="ORF">UFOVP1524_216</name>
    <name evidence="7" type="ORF">UFOVP1651_216</name>
    <name evidence="2" type="ORF">UFOVP908_194</name>
    <name evidence="3" type="ORF">UFOVP990_175</name>
</gene>
<feature type="region of interest" description="Disordered" evidence="1">
    <location>
        <begin position="63"/>
        <end position="87"/>
    </location>
</feature>
<evidence type="ECO:0000313" key="6">
    <source>
        <dbReference type="EMBL" id="CAB4211184.1"/>
    </source>
</evidence>
<organism evidence="4">
    <name type="scientific">uncultured Caudovirales phage</name>
    <dbReference type="NCBI Taxonomy" id="2100421"/>
    <lineage>
        <taxon>Viruses</taxon>
        <taxon>Duplodnaviria</taxon>
        <taxon>Heunggongvirae</taxon>
        <taxon>Uroviricota</taxon>
        <taxon>Caudoviricetes</taxon>
        <taxon>Peduoviridae</taxon>
        <taxon>Maltschvirus</taxon>
        <taxon>Maltschvirus maltsch</taxon>
    </lineage>
</organism>